<dbReference type="EMBL" id="DYVY01000150">
    <property type="protein sequence ID" value="HJF94926.1"/>
    <property type="molecule type" value="Genomic_DNA"/>
</dbReference>
<gene>
    <name evidence="1" type="ORF">K8V82_09085</name>
</gene>
<evidence type="ECO:0000313" key="1">
    <source>
        <dbReference type="EMBL" id="HJF94926.1"/>
    </source>
</evidence>
<reference evidence="1" key="2">
    <citation type="submission" date="2021-09" db="EMBL/GenBank/DDBJ databases">
        <authorList>
            <person name="Gilroy R."/>
        </authorList>
    </citation>
    <scope>NUCLEOTIDE SEQUENCE</scope>
    <source>
        <strain evidence="1">ChiSjej5B23-16112</strain>
    </source>
</reference>
<dbReference type="Proteomes" id="UP000769156">
    <property type="component" value="Unassembled WGS sequence"/>
</dbReference>
<organism evidence="1 2">
    <name type="scientific">Lachnoclostridium phocaeense</name>
    <dbReference type="NCBI Taxonomy" id="1871021"/>
    <lineage>
        <taxon>Bacteria</taxon>
        <taxon>Bacillati</taxon>
        <taxon>Bacillota</taxon>
        <taxon>Clostridia</taxon>
        <taxon>Lachnospirales</taxon>
        <taxon>Lachnospiraceae</taxon>
    </lineage>
</organism>
<sequence>MERKLPYYMAYPTPLLYDDERIERRDFEYMKSMYPDTAKRALPFVEDECDRMEYEGSMLYDEYPDKLQLRLMCGRIYDRMAEGEENPGDWLRELIQVMVYQEVCKRRCDHRKYKRKFY</sequence>
<comment type="caution">
    <text evidence="1">The sequence shown here is derived from an EMBL/GenBank/DDBJ whole genome shotgun (WGS) entry which is preliminary data.</text>
</comment>
<name>A0A921I3P9_9FIRM</name>
<proteinExistence type="predicted"/>
<accession>A0A921I3P9</accession>
<protein>
    <submittedName>
        <fullName evidence="1">Uncharacterized protein</fullName>
    </submittedName>
</protein>
<dbReference type="AlphaFoldDB" id="A0A921I3P9"/>
<reference evidence="1" key="1">
    <citation type="journal article" date="2021" name="PeerJ">
        <title>Extensive microbial diversity within the chicken gut microbiome revealed by metagenomics and culture.</title>
        <authorList>
            <person name="Gilroy R."/>
            <person name="Ravi A."/>
            <person name="Getino M."/>
            <person name="Pursley I."/>
            <person name="Horton D.L."/>
            <person name="Alikhan N.F."/>
            <person name="Baker D."/>
            <person name="Gharbi K."/>
            <person name="Hall N."/>
            <person name="Watson M."/>
            <person name="Adriaenssens E.M."/>
            <person name="Foster-Nyarko E."/>
            <person name="Jarju S."/>
            <person name="Secka A."/>
            <person name="Antonio M."/>
            <person name="Oren A."/>
            <person name="Chaudhuri R.R."/>
            <person name="La Ragione R."/>
            <person name="Hildebrand F."/>
            <person name="Pallen M.J."/>
        </authorList>
    </citation>
    <scope>NUCLEOTIDE SEQUENCE</scope>
    <source>
        <strain evidence="1">ChiSjej5B23-16112</strain>
    </source>
</reference>
<evidence type="ECO:0000313" key="2">
    <source>
        <dbReference type="Proteomes" id="UP000769156"/>
    </source>
</evidence>